<dbReference type="Proteomes" id="UP000007801">
    <property type="component" value="Unassembled WGS sequence"/>
</dbReference>
<organism evidence="2 3">
    <name type="scientific">Drosophila ananassae</name>
    <name type="common">Fruit fly</name>
    <dbReference type="NCBI Taxonomy" id="7217"/>
    <lineage>
        <taxon>Eukaryota</taxon>
        <taxon>Metazoa</taxon>
        <taxon>Ecdysozoa</taxon>
        <taxon>Arthropoda</taxon>
        <taxon>Hexapoda</taxon>
        <taxon>Insecta</taxon>
        <taxon>Pterygota</taxon>
        <taxon>Neoptera</taxon>
        <taxon>Endopterygota</taxon>
        <taxon>Diptera</taxon>
        <taxon>Brachycera</taxon>
        <taxon>Muscomorpha</taxon>
        <taxon>Ephydroidea</taxon>
        <taxon>Drosophilidae</taxon>
        <taxon>Drosophila</taxon>
        <taxon>Sophophora</taxon>
    </lineage>
</organism>
<name>B3MBN7_DROAN</name>
<dbReference type="InterPro" id="IPR000048">
    <property type="entry name" value="IQ_motif_EF-hand-BS"/>
</dbReference>
<dbReference type="Pfam" id="PF00612">
    <property type="entry name" value="IQ"/>
    <property type="match status" value="3"/>
</dbReference>
<dbReference type="GeneID" id="6496156"/>
<dbReference type="AlphaFoldDB" id="B3MBN7"/>
<dbReference type="PhylomeDB" id="B3MBN7"/>
<dbReference type="Gene3D" id="1.20.5.190">
    <property type="match status" value="2"/>
</dbReference>
<dbReference type="SUPFAM" id="SSF52540">
    <property type="entry name" value="P-loop containing nucleoside triphosphate hydrolases"/>
    <property type="match status" value="1"/>
</dbReference>
<evidence type="ECO:0000313" key="2">
    <source>
        <dbReference type="EMBL" id="EDV37168.1"/>
    </source>
</evidence>
<dbReference type="eggNOG" id="ENOG502QS0S">
    <property type="taxonomic scope" value="Eukaryota"/>
</dbReference>
<dbReference type="OMA" id="CTCYCRI"/>
<dbReference type="KEGG" id="dan:6496156"/>
<evidence type="ECO:0008006" key="4">
    <source>
        <dbReference type="Google" id="ProtNLM"/>
    </source>
</evidence>
<keyword evidence="1" id="KW-0677">Repeat</keyword>
<keyword evidence="3" id="KW-1185">Reference proteome</keyword>
<evidence type="ECO:0000256" key="1">
    <source>
        <dbReference type="ARBA" id="ARBA00022737"/>
    </source>
</evidence>
<dbReference type="CDD" id="cd23767">
    <property type="entry name" value="IQCD"/>
    <property type="match status" value="2"/>
</dbReference>
<dbReference type="InterPro" id="IPR027417">
    <property type="entry name" value="P-loop_NTPase"/>
</dbReference>
<dbReference type="HOGENOM" id="CLU_059449_0_0_1"/>
<dbReference type="EMBL" id="CH902619">
    <property type="protein sequence ID" value="EDV37168.1"/>
    <property type="molecule type" value="Genomic_DNA"/>
</dbReference>
<dbReference type="PANTHER" id="PTHR22590:SF5">
    <property type="entry name" value="MYOSIN MOTOR DOMAIN-CONTAINING PROTEIN"/>
    <property type="match status" value="1"/>
</dbReference>
<sequence>MFSDYVKNAYRTRRHTLPINEDLFSEYSCLLEDGVSLGSCKRILSRTFMLVWDYRQFQAACIIQRKWRAFWSQKKLDRENQAATTIQRHWRGYAARKNFYKFVEDKLQQQVMDHFHRAATKIQALFRGHRVRQTVHDMSSLQTMQVCAAEDLLNCVAFKLHHLLRTYAIPGVYSLKNSNCLSRVEKLIASLHFRYYNGKAVSQSKKTMARIEEERKQSLKTGHYARFPFPGPNYWSRCPPKCEAALSLSKDIDKRMYKIIEMYDASQKAAHAAWVQKKKAQKKKKKLISQIKKALEKNKRDFCGDVIASMRRWKFLAENNLTVDKNIFRNPENLQRFINEIADFVQEFEDCTCHCRIQAFDEVYCT</sequence>
<reference evidence="2 3" key="1">
    <citation type="journal article" date="2007" name="Nature">
        <title>Evolution of genes and genomes on the Drosophila phylogeny.</title>
        <authorList>
            <consortium name="Drosophila 12 Genomes Consortium"/>
            <person name="Clark A.G."/>
            <person name="Eisen M.B."/>
            <person name="Smith D.R."/>
            <person name="Bergman C.M."/>
            <person name="Oliver B."/>
            <person name="Markow T.A."/>
            <person name="Kaufman T.C."/>
            <person name="Kellis M."/>
            <person name="Gelbart W."/>
            <person name="Iyer V.N."/>
            <person name="Pollard D.A."/>
            <person name="Sackton T.B."/>
            <person name="Larracuente A.M."/>
            <person name="Singh N.D."/>
            <person name="Abad J.P."/>
            <person name="Abt D.N."/>
            <person name="Adryan B."/>
            <person name="Aguade M."/>
            <person name="Akashi H."/>
            <person name="Anderson W.W."/>
            <person name="Aquadro C.F."/>
            <person name="Ardell D.H."/>
            <person name="Arguello R."/>
            <person name="Artieri C.G."/>
            <person name="Barbash D.A."/>
            <person name="Barker D."/>
            <person name="Barsanti P."/>
            <person name="Batterham P."/>
            <person name="Batzoglou S."/>
            <person name="Begun D."/>
            <person name="Bhutkar A."/>
            <person name="Blanco E."/>
            <person name="Bosak S.A."/>
            <person name="Bradley R.K."/>
            <person name="Brand A.D."/>
            <person name="Brent M.R."/>
            <person name="Brooks A.N."/>
            <person name="Brown R.H."/>
            <person name="Butlin R.K."/>
            <person name="Caggese C."/>
            <person name="Calvi B.R."/>
            <person name="Bernardo de Carvalho A."/>
            <person name="Caspi A."/>
            <person name="Castrezana S."/>
            <person name="Celniker S.E."/>
            <person name="Chang J.L."/>
            <person name="Chapple C."/>
            <person name="Chatterji S."/>
            <person name="Chinwalla A."/>
            <person name="Civetta A."/>
            <person name="Clifton S.W."/>
            <person name="Comeron J.M."/>
            <person name="Costello J.C."/>
            <person name="Coyne J.A."/>
            <person name="Daub J."/>
            <person name="David R.G."/>
            <person name="Delcher A.L."/>
            <person name="Delehaunty K."/>
            <person name="Do C.B."/>
            <person name="Ebling H."/>
            <person name="Edwards K."/>
            <person name="Eickbush T."/>
            <person name="Evans J.D."/>
            <person name="Filipski A."/>
            <person name="Findeiss S."/>
            <person name="Freyhult E."/>
            <person name="Fulton L."/>
            <person name="Fulton R."/>
            <person name="Garcia A.C."/>
            <person name="Gardiner A."/>
            <person name="Garfield D.A."/>
            <person name="Garvin B.E."/>
            <person name="Gibson G."/>
            <person name="Gilbert D."/>
            <person name="Gnerre S."/>
            <person name="Godfrey J."/>
            <person name="Good R."/>
            <person name="Gotea V."/>
            <person name="Gravely B."/>
            <person name="Greenberg A.J."/>
            <person name="Griffiths-Jones S."/>
            <person name="Gross S."/>
            <person name="Guigo R."/>
            <person name="Gustafson E.A."/>
            <person name="Haerty W."/>
            <person name="Hahn M.W."/>
            <person name="Halligan D.L."/>
            <person name="Halpern A.L."/>
            <person name="Halter G.M."/>
            <person name="Han M.V."/>
            <person name="Heger A."/>
            <person name="Hillier L."/>
            <person name="Hinrichs A.S."/>
            <person name="Holmes I."/>
            <person name="Hoskins R.A."/>
            <person name="Hubisz M.J."/>
            <person name="Hultmark D."/>
            <person name="Huntley M.A."/>
            <person name="Jaffe D.B."/>
            <person name="Jagadeeshan S."/>
            <person name="Jeck W.R."/>
            <person name="Johnson J."/>
            <person name="Jones C.D."/>
            <person name="Jordan W.C."/>
            <person name="Karpen G.H."/>
            <person name="Kataoka E."/>
            <person name="Keightley P.D."/>
            <person name="Kheradpour P."/>
            <person name="Kirkness E.F."/>
            <person name="Koerich L.B."/>
            <person name="Kristiansen K."/>
            <person name="Kudrna D."/>
            <person name="Kulathinal R.J."/>
            <person name="Kumar S."/>
            <person name="Kwok R."/>
            <person name="Lander E."/>
            <person name="Langley C.H."/>
            <person name="Lapoint R."/>
            <person name="Lazzaro B.P."/>
            <person name="Lee S.J."/>
            <person name="Levesque L."/>
            <person name="Li R."/>
            <person name="Lin C.F."/>
            <person name="Lin M.F."/>
            <person name="Lindblad-Toh K."/>
            <person name="Llopart A."/>
            <person name="Long M."/>
            <person name="Low L."/>
            <person name="Lozovsky E."/>
            <person name="Lu J."/>
            <person name="Luo M."/>
            <person name="Machado C.A."/>
            <person name="Makalowski W."/>
            <person name="Marzo M."/>
            <person name="Matsuda M."/>
            <person name="Matzkin L."/>
            <person name="McAllister B."/>
            <person name="McBride C.S."/>
            <person name="McKernan B."/>
            <person name="McKernan K."/>
            <person name="Mendez-Lago M."/>
            <person name="Minx P."/>
            <person name="Mollenhauer M.U."/>
            <person name="Montooth K."/>
            <person name="Mount S.M."/>
            <person name="Mu X."/>
            <person name="Myers E."/>
            <person name="Negre B."/>
            <person name="Newfeld S."/>
            <person name="Nielsen R."/>
            <person name="Noor M.A."/>
            <person name="O'Grady P."/>
            <person name="Pachter L."/>
            <person name="Papaceit M."/>
            <person name="Parisi M.J."/>
            <person name="Parisi M."/>
            <person name="Parts L."/>
            <person name="Pedersen J.S."/>
            <person name="Pesole G."/>
            <person name="Phillippy A.M."/>
            <person name="Ponting C.P."/>
            <person name="Pop M."/>
            <person name="Porcelli D."/>
            <person name="Powell J.R."/>
            <person name="Prohaska S."/>
            <person name="Pruitt K."/>
            <person name="Puig M."/>
            <person name="Quesneville H."/>
            <person name="Ram K.R."/>
            <person name="Rand D."/>
            <person name="Rasmussen M.D."/>
            <person name="Reed L.K."/>
            <person name="Reenan R."/>
            <person name="Reily A."/>
            <person name="Remington K.A."/>
            <person name="Rieger T.T."/>
            <person name="Ritchie M.G."/>
            <person name="Robin C."/>
            <person name="Rogers Y.H."/>
            <person name="Rohde C."/>
            <person name="Rozas J."/>
            <person name="Rubenfield M.J."/>
            <person name="Ruiz A."/>
            <person name="Russo S."/>
            <person name="Salzberg S.L."/>
            <person name="Sanchez-Gracia A."/>
            <person name="Saranga D.J."/>
            <person name="Sato H."/>
            <person name="Schaeffer S.W."/>
            <person name="Schatz M.C."/>
            <person name="Schlenke T."/>
            <person name="Schwartz R."/>
            <person name="Segarra C."/>
            <person name="Singh R.S."/>
            <person name="Sirot L."/>
            <person name="Sirota M."/>
            <person name="Sisneros N.B."/>
            <person name="Smith C.D."/>
            <person name="Smith T.F."/>
            <person name="Spieth J."/>
            <person name="Stage D.E."/>
            <person name="Stark A."/>
            <person name="Stephan W."/>
            <person name="Strausberg R.L."/>
            <person name="Strempel S."/>
            <person name="Sturgill D."/>
            <person name="Sutton G."/>
            <person name="Sutton G.G."/>
            <person name="Tao W."/>
            <person name="Teichmann S."/>
            <person name="Tobari Y.N."/>
            <person name="Tomimura Y."/>
            <person name="Tsolas J.M."/>
            <person name="Valente V.L."/>
            <person name="Venter E."/>
            <person name="Venter J.C."/>
            <person name="Vicario S."/>
            <person name="Vieira F.G."/>
            <person name="Vilella A.J."/>
            <person name="Villasante A."/>
            <person name="Walenz B."/>
            <person name="Wang J."/>
            <person name="Wasserman M."/>
            <person name="Watts T."/>
            <person name="Wilson D."/>
            <person name="Wilson R.K."/>
            <person name="Wing R.A."/>
            <person name="Wolfner M.F."/>
            <person name="Wong A."/>
            <person name="Wong G.K."/>
            <person name="Wu C.I."/>
            <person name="Wu G."/>
            <person name="Yamamoto D."/>
            <person name="Yang H.P."/>
            <person name="Yang S.P."/>
            <person name="Yorke J.A."/>
            <person name="Yoshida K."/>
            <person name="Zdobnov E."/>
            <person name="Zhang P."/>
            <person name="Zhang Y."/>
            <person name="Zimin A.V."/>
            <person name="Baldwin J."/>
            <person name="Abdouelleil A."/>
            <person name="Abdulkadir J."/>
            <person name="Abebe A."/>
            <person name="Abera B."/>
            <person name="Abreu J."/>
            <person name="Acer S.C."/>
            <person name="Aftuck L."/>
            <person name="Alexander A."/>
            <person name="An P."/>
            <person name="Anderson E."/>
            <person name="Anderson S."/>
            <person name="Arachi H."/>
            <person name="Azer M."/>
            <person name="Bachantsang P."/>
            <person name="Barry A."/>
            <person name="Bayul T."/>
            <person name="Berlin A."/>
            <person name="Bessette D."/>
            <person name="Bloom T."/>
            <person name="Blye J."/>
            <person name="Boguslavskiy L."/>
            <person name="Bonnet C."/>
            <person name="Boukhgalter B."/>
            <person name="Bourzgui I."/>
            <person name="Brown A."/>
            <person name="Cahill P."/>
            <person name="Channer S."/>
            <person name="Cheshatsang Y."/>
            <person name="Chuda L."/>
            <person name="Citroen M."/>
            <person name="Collymore A."/>
            <person name="Cooke P."/>
            <person name="Costello M."/>
            <person name="D'Aco K."/>
            <person name="Daza R."/>
            <person name="De Haan G."/>
            <person name="DeGray S."/>
            <person name="DeMaso C."/>
            <person name="Dhargay N."/>
            <person name="Dooley K."/>
            <person name="Dooley E."/>
            <person name="Doricent M."/>
            <person name="Dorje P."/>
            <person name="Dorjee K."/>
            <person name="Dupes A."/>
            <person name="Elong R."/>
            <person name="Falk J."/>
            <person name="Farina A."/>
            <person name="Faro S."/>
            <person name="Ferguson D."/>
            <person name="Fisher S."/>
            <person name="Foley C.D."/>
            <person name="Franke A."/>
            <person name="Friedrich D."/>
            <person name="Gadbois L."/>
            <person name="Gearin G."/>
            <person name="Gearin C.R."/>
            <person name="Giannoukos G."/>
            <person name="Goode T."/>
            <person name="Graham J."/>
            <person name="Grandbois E."/>
            <person name="Grewal S."/>
            <person name="Gyaltsen K."/>
            <person name="Hafez N."/>
            <person name="Hagos B."/>
            <person name="Hall J."/>
            <person name="Henson C."/>
            <person name="Hollinger A."/>
            <person name="Honan T."/>
            <person name="Huard M.D."/>
            <person name="Hughes L."/>
            <person name="Hurhula B."/>
            <person name="Husby M.E."/>
            <person name="Kamat A."/>
            <person name="Kanga B."/>
            <person name="Kashin S."/>
            <person name="Khazanovich D."/>
            <person name="Kisner P."/>
            <person name="Lance K."/>
            <person name="Lara M."/>
            <person name="Lee W."/>
            <person name="Lennon N."/>
            <person name="Letendre F."/>
            <person name="LeVine R."/>
            <person name="Lipovsky A."/>
            <person name="Liu X."/>
            <person name="Liu J."/>
            <person name="Liu S."/>
            <person name="Lokyitsang T."/>
            <person name="Lokyitsang Y."/>
            <person name="Lubonja R."/>
            <person name="Lui A."/>
            <person name="MacDonald P."/>
            <person name="Magnisalis V."/>
            <person name="Maru K."/>
            <person name="Matthews C."/>
            <person name="McCusker W."/>
            <person name="McDonough S."/>
            <person name="Mehta T."/>
            <person name="Meldrim J."/>
            <person name="Meneus L."/>
            <person name="Mihai O."/>
            <person name="Mihalev A."/>
            <person name="Mihova T."/>
            <person name="Mittelman R."/>
            <person name="Mlenga V."/>
            <person name="Montmayeur A."/>
            <person name="Mulrain L."/>
            <person name="Navidi A."/>
            <person name="Naylor J."/>
            <person name="Negash T."/>
            <person name="Nguyen T."/>
            <person name="Nguyen N."/>
            <person name="Nicol R."/>
            <person name="Norbu C."/>
            <person name="Norbu N."/>
            <person name="Novod N."/>
            <person name="O'Neill B."/>
            <person name="Osman S."/>
            <person name="Markiewicz E."/>
            <person name="Oyono O.L."/>
            <person name="Patti C."/>
            <person name="Phunkhang P."/>
            <person name="Pierre F."/>
            <person name="Priest M."/>
            <person name="Raghuraman S."/>
            <person name="Rege F."/>
            <person name="Reyes R."/>
            <person name="Rise C."/>
            <person name="Rogov P."/>
            <person name="Ross K."/>
            <person name="Ryan E."/>
            <person name="Settipalli S."/>
            <person name="Shea T."/>
            <person name="Sherpa N."/>
            <person name="Shi L."/>
            <person name="Shih D."/>
            <person name="Sparrow T."/>
            <person name="Spaulding J."/>
            <person name="Stalker J."/>
            <person name="Stange-Thomann N."/>
            <person name="Stavropoulos S."/>
            <person name="Stone C."/>
            <person name="Strader C."/>
            <person name="Tesfaye S."/>
            <person name="Thomson T."/>
            <person name="Thoulutsang Y."/>
            <person name="Thoulutsang D."/>
            <person name="Topham K."/>
            <person name="Topping I."/>
            <person name="Tsamla T."/>
            <person name="Vassiliev H."/>
            <person name="Vo A."/>
            <person name="Wangchuk T."/>
            <person name="Wangdi T."/>
            <person name="Weiand M."/>
            <person name="Wilkinson J."/>
            <person name="Wilson A."/>
            <person name="Yadav S."/>
            <person name="Young G."/>
            <person name="Yu Q."/>
            <person name="Zembek L."/>
            <person name="Zhong D."/>
            <person name="Zimmer A."/>
            <person name="Zwirko Z."/>
            <person name="Jaffe D.B."/>
            <person name="Alvarez P."/>
            <person name="Brockman W."/>
            <person name="Butler J."/>
            <person name="Chin C."/>
            <person name="Gnerre S."/>
            <person name="Grabherr M."/>
            <person name="Kleber M."/>
            <person name="Mauceli E."/>
            <person name="MacCallum I."/>
        </authorList>
    </citation>
    <scope>NUCLEOTIDE SEQUENCE [LARGE SCALE GENOMIC DNA]</scope>
    <source>
        <strain evidence="3">Tucson 14024-0371.13</strain>
    </source>
</reference>
<dbReference type="OrthoDB" id="190375at2759"/>
<dbReference type="SMART" id="SM00015">
    <property type="entry name" value="IQ"/>
    <property type="match status" value="3"/>
</dbReference>
<proteinExistence type="predicted"/>
<protein>
    <recommendedName>
        <fullName evidence="4">Spermatogenesis-associated protein 17</fullName>
    </recommendedName>
</protein>
<dbReference type="STRING" id="7217.B3MBN7"/>
<dbReference type="InterPro" id="IPR052318">
    <property type="entry name" value="CellDiv_DevSignal_Domain"/>
</dbReference>
<accession>B3MBN7</accession>
<dbReference type="PROSITE" id="PS50096">
    <property type="entry name" value="IQ"/>
    <property type="match status" value="2"/>
</dbReference>
<dbReference type="PANTHER" id="PTHR22590">
    <property type="entry name" value="MYOSIN MOTOR DOMAIN-CONTAINING PROTEIN"/>
    <property type="match status" value="1"/>
</dbReference>
<gene>
    <name evidence="2" type="primary">Dana\GF13314</name>
    <name evidence="2" type="synonym">dana_GLEANR_13328</name>
    <name evidence="2" type="ORF">GF13314</name>
</gene>
<evidence type="ECO:0000313" key="3">
    <source>
        <dbReference type="Proteomes" id="UP000007801"/>
    </source>
</evidence>
<dbReference type="InParanoid" id="B3MBN7"/>